<evidence type="ECO:0000313" key="3">
    <source>
        <dbReference type="Proteomes" id="UP000241462"/>
    </source>
</evidence>
<proteinExistence type="predicted"/>
<keyword evidence="3" id="KW-1185">Reference proteome</keyword>
<gene>
    <name evidence="2" type="ORF">BD289DRAFT_178513</name>
</gene>
<accession>A0A2T3ADJ8</accession>
<feature type="compositionally biased region" description="Basic residues" evidence="1">
    <location>
        <begin position="58"/>
        <end position="72"/>
    </location>
</feature>
<feature type="compositionally biased region" description="Polar residues" evidence="1">
    <location>
        <begin position="28"/>
        <end position="49"/>
    </location>
</feature>
<sequence>MNSNPSYSSLRMVHYVYQKNESQEKSKSQASPANADTLENIQRTKTKTNPAHRFNSFPKKKHASRSRSRQGL</sequence>
<feature type="region of interest" description="Disordered" evidence="1">
    <location>
        <begin position="18"/>
        <end position="72"/>
    </location>
</feature>
<evidence type="ECO:0000313" key="2">
    <source>
        <dbReference type="EMBL" id="PSR92394.1"/>
    </source>
</evidence>
<evidence type="ECO:0000256" key="1">
    <source>
        <dbReference type="SAM" id="MobiDB-lite"/>
    </source>
</evidence>
<organism evidence="2 3">
    <name type="scientific">Coniella lustricola</name>
    <dbReference type="NCBI Taxonomy" id="2025994"/>
    <lineage>
        <taxon>Eukaryota</taxon>
        <taxon>Fungi</taxon>
        <taxon>Dikarya</taxon>
        <taxon>Ascomycota</taxon>
        <taxon>Pezizomycotina</taxon>
        <taxon>Sordariomycetes</taxon>
        <taxon>Sordariomycetidae</taxon>
        <taxon>Diaporthales</taxon>
        <taxon>Schizoparmaceae</taxon>
        <taxon>Coniella</taxon>
    </lineage>
</organism>
<dbReference type="AlphaFoldDB" id="A0A2T3ADJ8"/>
<dbReference type="InParanoid" id="A0A2T3ADJ8"/>
<name>A0A2T3ADJ8_9PEZI</name>
<protein>
    <submittedName>
        <fullName evidence="2">Uncharacterized protein</fullName>
    </submittedName>
</protein>
<dbReference type="EMBL" id="KZ678406">
    <property type="protein sequence ID" value="PSR92394.1"/>
    <property type="molecule type" value="Genomic_DNA"/>
</dbReference>
<dbReference type="Proteomes" id="UP000241462">
    <property type="component" value="Unassembled WGS sequence"/>
</dbReference>
<reference evidence="2 3" key="1">
    <citation type="journal article" date="2018" name="Mycol. Prog.">
        <title>Coniella lustricola, a new species from submerged detritus.</title>
        <authorList>
            <person name="Raudabaugh D.B."/>
            <person name="Iturriaga T."/>
            <person name="Carver A."/>
            <person name="Mondo S."/>
            <person name="Pangilinan J."/>
            <person name="Lipzen A."/>
            <person name="He G."/>
            <person name="Amirebrahimi M."/>
            <person name="Grigoriev I.V."/>
            <person name="Miller A.N."/>
        </authorList>
    </citation>
    <scope>NUCLEOTIDE SEQUENCE [LARGE SCALE GENOMIC DNA]</scope>
    <source>
        <strain evidence="2 3">B22-T-1</strain>
    </source>
</reference>